<evidence type="ECO:0000313" key="7">
    <source>
        <dbReference type="Proteomes" id="UP001454086"/>
    </source>
</evidence>
<keyword evidence="1" id="KW-0678">Repressor</keyword>
<keyword evidence="2" id="KW-0805">Transcription regulation</keyword>
<dbReference type="Gene3D" id="1.10.1660.10">
    <property type="match status" value="1"/>
</dbReference>
<accession>A0ABV1DAC7</accession>
<evidence type="ECO:0000259" key="5">
    <source>
        <dbReference type="PROSITE" id="PS50937"/>
    </source>
</evidence>
<gene>
    <name evidence="6" type="ORF">WMQ36_20385</name>
</gene>
<dbReference type="SMART" id="SM00422">
    <property type="entry name" value="HTH_MERR"/>
    <property type="match status" value="1"/>
</dbReference>
<dbReference type="Gene3D" id="3.20.80.10">
    <property type="entry name" value="Regulatory factor, effector binding domain"/>
    <property type="match status" value="1"/>
</dbReference>
<name>A0ABV1DAC7_9FIRM</name>
<evidence type="ECO:0000256" key="1">
    <source>
        <dbReference type="ARBA" id="ARBA00022491"/>
    </source>
</evidence>
<evidence type="ECO:0000256" key="4">
    <source>
        <dbReference type="ARBA" id="ARBA00023163"/>
    </source>
</evidence>
<dbReference type="InterPro" id="IPR009061">
    <property type="entry name" value="DNA-bd_dom_put_sf"/>
</dbReference>
<reference evidence="6 7" key="1">
    <citation type="submission" date="2024-03" db="EMBL/GenBank/DDBJ databases">
        <title>Human intestinal bacterial collection.</title>
        <authorList>
            <person name="Pauvert C."/>
            <person name="Hitch T.C.A."/>
            <person name="Clavel T."/>
        </authorList>
    </citation>
    <scope>NUCLEOTIDE SEQUENCE [LARGE SCALE GENOMIC DNA]</scope>
    <source>
        <strain evidence="6 7">CLA-SR-H021</strain>
    </source>
</reference>
<dbReference type="Pfam" id="PF13411">
    <property type="entry name" value="MerR_1"/>
    <property type="match status" value="1"/>
</dbReference>
<dbReference type="SUPFAM" id="SSF46955">
    <property type="entry name" value="Putative DNA-binding domain"/>
    <property type="match status" value="1"/>
</dbReference>
<organism evidence="6 7">
    <name type="scientific">Enterocloster hominis</name>
    <name type="common">ex Hitch et al. 2024</name>
    <dbReference type="NCBI Taxonomy" id="1917870"/>
    <lineage>
        <taxon>Bacteria</taxon>
        <taxon>Bacillati</taxon>
        <taxon>Bacillota</taxon>
        <taxon>Clostridia</taxon>
        <taxon>Lachnospirales</taxon>
        <taxon>Lachnospiraceae</taxon>
        <taxon>Enterocloster</taxon>
    </lineage>
</organism>
<keyword evidence="4" id="KW-0804">Transcription</keyword>
<evidence type="ECO:0000256" key="2">
    <source>
        <dbReference type="ARBA" id="ARBA00023015"/>
    </source>
</evidence>
<proteinExistence type="predicted"/>
<dbReference type="RefSeq" id="WP_025487037.1">
    <property type="nucleotide sequence ID" value="NZ_JAJFDX010000001.1"/>
</dbReference>
<sequence>MDLLTGELAKMFNLNKQTLFYYDKEGLLIPEYRDDKTGYRKYRFEQIYKLALICYLRKIGFSIDQIREYIQDRNVTMRICELKRRSQELRKAYEDILNIDDVIQRKIVFVEHKMRNMKLGEAVEKYYLKRAYLPLGLEENIYTKEEFYFNPTIAFYRYREDTDGYETTFGAYLETMDDIDPVTADKIRYIEAQRFLCYCWKGDYKSIEQKIKELRQEYGHLGLSPNTYNFNIIDQFLEKDMEQYITEIQIPIIGTGVNEQNT</sequence>
<keyword evidence="7" id="KW-1185">Reference proteome</keyword>
<dbReference type="InterPro" id="IPR011256">
    <property type="entry name" value="Reg_factor_effector_dom_sf"/>
</dbReference>
<evidence type="ECO:0000313" key="6">
    <source>
        <dbReference type="EMBL" id="MEQ2427327.1"/>
    </source>
</evidence>
<dbReference type="PANTHER" id="PTHR30204">
    <property type="entry name" value="REDOX-CYCLING DRUG-SENSING TRANSCRIPTIONAL ACTIVATOR SOXR"/>
    <property type="match status" value="1"/>
</dbReference>
<dbReference type="PROSITE" id="PS50937">
    <property type="entry name" value="HTH_MERR_2"/>
    <property type="match status" value="1"/>
</dbReference>
<dbReference type="InterPro" id="IPR000551">
    <property type="entry name" value="MerR-type_HTH_dom"/>
</dbReference>
<protein>
    <submittedName>
        <fullName evidence="6">MerR family transcriptional regulator</fullName>
    </submittedName>
</protein>
<comment type="caution">
    <text evidence="6">The sequence shown here is derived from an EMBL/GenBank/DDBJ whole genome shotgun (WGS) entry which is preliminary data.</text>
</comment>
<feature type="domain" description="HTH merR-type" evidence="5">
    <location>
        <begin position="1"/>
        <end position="72"/>
    </location>
</feature>
<keyword evidence="3" id="KW-0238">DNA-binding</keyword>
<dbReference type="PANTHER" id="PTHR30204:SF69">
    <property type="entry name" value="MERR-FAMILY TRANSCRIPTIONAL REGULATOR"/>
    <property type="match status" value="1"/>
</dbReference>
<dbReference type="EMBL" id="JBBMFM010000099">
    <property type="protein sequence ID" value="MEQ2427327.1"/>
    <property type="molecule type" value="Genomic_DNA"/>
</dbReference>
<dbReference type="Proteomes" id="UP001454086">
    <property type="component" value="Unassembled WGS sequence"/>
</dbReference>
<evidence type="ECO:0000256" key="3">
    <source>
        <dbReference type="ARBA" id="ARBA00023125"/>
    </source>
</evidence>
<dbReference type="InterPro" id="IPR047057">
    <property type="entry name" value="MerR_fam"/>
</dbReference>